<dbReference type="InterPro" id="IPR013199">
    <property type="entry name" value="HTH_Mga_DNA-bd_dom"/>
</dbReference>
<evidence type="ECO:0000259" key="3">
    <source>
        <dbReference type="Pfam" id="PF05043"/>
    </source>
</evidence>
<feature type="domain" description="Mga helix-turn-helix" evidence="3">
    <location>
        <begin position="89"/>
        <end position="170"/>
    </location>
</feature>
<organism evidence="5 6">
    <name type="scientific">Enterococcus rotai</name>
    <dbReference type="NCBI Taxonomy" id="118060"/>
    <lineage>
        <taxon>Bacteria</taxon>
        <taxon>Bacillati</taxon>
        <taxon>Bacillota</taxon>
        <taxon>Bacilli</taxon>
        <taxon>Lactobacillales</taxon>
        <taxon>Enterococcaceae</taxon>
        <taxon>Enterococcus</taxon>
    </lineage>
</organism>
<dbReference type="STRING" id="118060.ATZ35_06750"/>
<dbReference type="PANTHER" id="PTHR30185">
    <property type="entry name" value="CRYPTIC BETA-GLUCOSIDE BGL OPERON ANTITERMINATOR"/>
    <property type="match status" value="1"/>
</dbReference>
<evidence type="ECO:0000313" key="6">
    <source>
        <dbReference type="Proteomes" id="UP000067523"/>
    </source>
</evidence>
<evidence type="ECO:0000313" key="5">
    <source>
        <dbReference type="EMBL" id="ALS36864.1"/>
    </source>
</evidence>
<dbReference type="InterPro" id="IPR007737">
    <property type="entry name" value="Mga_HTH"/>
</dbReference>
<protein>
    <recommendedName>
        <fullName evidence="7">Mga helix-turn-helix domain-containing protein</fullName>
    </recommendedName>
</protein>
<keyword evidence="6" id="KW-1185">Reference proteome</keyword>
<evidence type="ECO:0000256" key="2">
    <source>
        <dbReference type="ARBA" id="ARBA00023163"/>
    </source>
</evidence>
<dbReference type="AlphaFoldDB" id="A0A0U2X9W3"/>
<name>A0A0U2X9W3_9ENTE</name>
<dbReference type="Pfam" id="PF08280">
    <property type="entry name" value="HTH_Mga"/>
    <property type="match status" value="1"/>
</dbReference>
<proteinExistence type="predicted"/>
<evidence type="ECO:0000259" key="4">
    <source>
        <dbReference type="Pfam" id="PF08280"/>
    </source>
</evidence>
<dbReference type="Proteomes" id="UP000067523">
    <property type="component" value="Chromosome"/>
</dbReference>
<dbReference type="RefSeq" id="WP_279614924.1">
    <property type="nucleotide sequence ID" value="NZ_CP013655.1"/>
</dbReference>
<evidence type="ECO:0000256" key="1">
    <source>
        <dbReference type="ARBA" id="ARBA00023015"/>
    </source>
</evidence>
<dbReference type="Gene3D" id="1.10.10.10">
    <property type="entry name" value="Winged helix-like DNA-binding domain superfamily/Winged helix DNA-binding domain"/>
    <property type="match status" value="1"/>
</dbReference>
<gene>
    <name evidence="5" type="ORF">ATZ35_06750</name>
</gene>
<dbReference type="InterPro" id="IPR050661">
    <property type="entry name" value="BglG_antiterminators"/>
</dbReference>
<accession>A0A0U2X9W3</accession>
<dbReference type="KEGG" id="erx:ATZ35_06750"/>
<feature type="domain" description="M protein trans-acting positive regulator (MGA) HTH" evidence="4">
    <location>
        <begin position="18"/>
        <end position="73"/>
    </location>
</feature>
<keyword evidence="2" id="KW-0804">Transcription</keyword>
<keyword evidence="1" id="KW-0805">Transcription regulation</keyword>
<dbReference type="PANTHER" id="PTHR30185:SF13">
    <property type="entry name" value="LICABCH OPERON REGULATOR-RELATED"/>
    <property type="match status" value="1"/>
</dbReference>
<evidence type="ECO:0008006" key="7">
    <source>
        <dbReference type="Google" id="ProtNLM"/>
    </source>
</evidence>
<dbReference type="EMBL" id="CP013655">
    <property type="protein sequence ID" value="ALS36864.1"/>
    <property type="molecule type" value="Genomic_DNA"/>
</dbReference>
<dbReference type="Pfam" id="PF05043">
    <property type="entry name" value="Mga"/>
    <property type="match status" value="1"/>
</dbReference>
<dbReference type="InterPro" id="IPR036388">
    <property type="entry name" value="WH-like_DNA-bd_sf"/>
</dbReference>
<sequence>MYPTLETLLDFLYEPETKKKLAIMKTLQFKNDWMTLEELHSALGYTNTTLKKYLNQFKKTSDENNTFSIKEDKKRGFFLEIKNTFEFGQYYRDILFDMWPVQFLTQLILHNKVSKDFFPLEFFISESTLKNKIKEFKKVTAFFGIDLKIRNGFYYLKGNEANIRRLSENFFWEFFKGNTWPFKTIDEDVIMDKTESLLQKAIKPFSLIDKRRIHYTLAIQEIRTQRGQFFEVNPTITSYFPILKPFIADMQQNQSLFPSTSEFYYFYLWLATKPRFYAYFNSSMRDYDQCDTHIQLNIRILEFITQTLGSLNENNTTIVFNYLFSTHMNLILFKNCRVINDTKMNFFNKKNMQPFIHKMLSLIEEDVSLTKESRAFLSYHYSIILSVIYPPTIFSRKINISFCTDLEPLIEAKLLHILTDYFSNIVNVAFYSGINEIDEPIDLVVHTALNPSDFLTENVKDALYVDTRFLYNRNLSPLLDLINQYLSNEISDFSHS</sequence>
<reference evidence="6" key="1">
    <citation type="submission" date="2015-12" db="EMBL/GenBank/DDBJ databases">
        <authorList>
            <person name="Lauer A."/>
            <person name="Humrighouse B."/>
            <person name="Loparev V."/>
            <person name="Shewmaker P.L."/>
            <person name="Whitney A.M."/>
            <person name="McLaughlin R.W."/>
        </authorList>
    </citation>
    <scope>NUCLEOTIDE SEQUENCE [LARGE SCALE GENOMIC DNA]</scope>
    <source>
        <strain evidence="6">LMG 26678</strain>
    </source>
</reference>